<feature type="domain" description="DUF1549" evidence="2">
    <location>
        <begin position="42"/>
        <end position="183"/>
    </location>
</feature>
<protein>
    <recommendedName>
        <fullName evidence="6">DUF1553 domain-containing protein</fullName>
    </recommendedName>
</protein>
<evidence type="ECO:0000313" key="5">
    <source>
        <dbReference type="Proteomes" id="UP001499852"/>
    </source>
</evidence>
<organism evidence="4 5">
    <name type="scientific">Prosthecobacter algae</name>
    <dbReference type="NCBI Taxonomy" id="1144682"/>
    <lineage>
        <taxon>Bacteria</taxon>
        <taxon>Pseudomonadati</taxon>
        <taxon>Verrucomicrobiota</taxon>
        <taxon>Verrucomicrobiia</taxon>
        <taxon>Verrucomicrobiales</taxon>
        <taxon>Verrucomicrobiaceae</taxon>
        <taxon>Prosthecobacter</taxon>
    </lineage>
</organism>
<evidence type="ECO:0008006" key="6">
    <source>
        <dbReference type="Google" id="ProtNLM"/>
    </source>
</evidence>
<sequence>MKTILLLWALTVSALSAEENSVYELGPPVPKSGASLKPHERVDELVFSRQDELGIKRANLCSDAVFVRRAFLAVIGTLPTEAETRGFESTKESDKRAKLIEILIQRPEFTDFWAMKWGDVLRVKAEFPIKLWPNAVQAYHRWIHTSVRENKPLHIFTRQLLLANGSNFREGEVNFYRAMQDRSPQGVAATVALTFMGERADKWPKKKLEAMAGFFAQVAYKATAEWKEEIVYFDPTADKEGITKHAIFPDGTPANIKTGLDDPRAVFSEWLLQPTNPWFSRSMANRIWSWLMGRGIVHEPDDFRADNPPSNPALLAFLEKEFAASKCDMRHLFRVILNSQTFQLSSIPAQDTPEAAAQFAHYPMRRLEAEVLVDALNQITATKETYSSPIPEPFTFIPENVRGIALADGSITSTFLELFGRPPRDTGFESERNLSTSPAQRLHLLNSSHVLGKIKACPLVAEADAGDHDLSKLADKIYLTLLSRTPTADEIAALKAHMTSSYSSGRELAADIVWALINQPEFYFNH</sequence>
<dbReference type="PANTHER" id="PTHR35889">
    <property type="entry name" value="CYCLOINULO-OLIGOSACCHARIDE FRUCTANOTRANSFERASE-RELATED"/>
    <property type="match status" value="1"/>
</dbReference>
<keyword evidence="1" id="KW-0732">Signal</keyword>
<dbReference type="EMBL" id="BAABIA010000012">
    <property type="protein sequence ID" value="GAA5148956.1"/>
    <property type="molecule type" value="Genomic_DNA"/>
</dbReference>
<evidence type="ECO:0000259" key="2">
    <source>
        <dbReference type="Pfam" id="PF07583"/>
    </source>
</evidence>
<evidence type="ECO:0000313" key="4">
    <source>
        <dbReference type="EMBL" id="GAA5148956.1"/>
    </source>
</evidence>
<gene>
    <name evidence="4" type="ORF">GCM10023213_45970</name>
</gene>
<dbReference type="InterPro" id="IPR011444">
    <property type="entry name" value="DUF1549"/>
</dbReference>
<feature type="domain" description="DUF1553" evidence="3">
    <location>
        <begin position="264"/>
        <end position="497"/>
    </location>
</feature>
<accession>A0ABP9PM73</accession>
<reference evidence="5" key="1">
    <citation type="journal article" date="2019" name="Int. J. Syst. Evol. Microbiol.">
        <title>The Global Catalogue of Microorganisms (GCM) 10K type strain sequencing project: providing services to taxonomists for standard genome sequencing and annotation.</title>
        <authorList>
            <consortium name="The Broad Institute Genomics Platform"/>
            <consortium name="The Broad Institute Genome Sequencing Center for Infectious Disease"/>
            <person name="Wu L."/>
            <person name="Ma J."/>
        </authorList>
    </citation>
    <scope>NUCLEOTIDE SEQUENCE [LARGE SCALE GENOMIC DNA]</scope>
    <source>
        <strain evidence="5">JCM 18053</strain>
    </source>
</reference>
<dbReference type="InterPro" id="IPR022655">
    <property type="entry name" value="DUF1553"/>
</dbReference>
<evidence type="ECO:0000256" key="1">
    <source>
        <dbReference type="SAM" id="SignalP"/>
    </source>
</evidence>
<proteinExistence type="predicted"/>
<dbReference type="Pfam" id="PF07587">
    <property type="entry name" value="PSD1"/>
    <property type="match status" value="1"/>
</dbReference>
<evidence type="ECO:0000259" key="3">
    <source>
        <dbReference type="Pfam" id="PF07587"/>
    </source>
</evidence>
<feature type="chain" id="PRO_5047362018" description="DUF1553 domain-containing protein" evidence="1">
    <location>
        <begin position="18"/>
        <end position="526"/>
    </location>
</feature>
<dbReference type="Pfam" id="PF07583">
    <property type="entry name" value="PSCyt2"/>
    <property type="match status" value="1"/>
</dbReference>
<comment type="caution">
    <text evidence="4">The sequence shown here is derived from an EMBL/GenBank/DDBJ whole genome shotgun (WGS) entry which is preliminary data.</text>
</comment>
<feature type="signal peptide" evidence="1">
    <location>
        <begin position="1"/>
        <end position="17"/>
    </location>
</feature>
<dbReference type="PANTHER" id="PTHR35889:SF3">
    <property type="entry name" value="F-BOX DOMAIN-CONTAINING PROTEIN"/>
    <property type="match status" value="1"/>
</dbReference>
<dbReference type="Proteomes" id="UP001499852">
    <property type="component" value="Unassembled WGS sequence"/>
</dbReference>
<keyword evidence="5" id="KW-1185">Reference proteome</keyword>
<name>A0ABP9PM73_9BACT</name>
<dbReference type="RefSeq" id="WP_345738763.1">
    <property type="nucleotide sequence ID" value="NZ_BAABIA010000012.1"/>
</dbReference>